<evidence type="ECO:0000313" key="2">
    <source>
        <dbReference type="EMBL" id="ACB51244.1"/>
    </source>
</evidence>
<keyword evidence="3" id="KW-1185">Reference proteome</keyword>
<protein>
    <recommendedName>
        <fullName evidence="4">DUF3038 domain-containing protein</fullName>
    </recommendedName>
</protein>
<evidence type="ECO:0000256" key="1">
    <source>
        <dbReference type="SAM" id="MobiDB-lite"/>
    </source>
</evidence>
<evidence type="ECO:0008006" key="4">
    <source>
        <dbReference type="Google" id="ProtNLM"/>
    </source>
</evidence>
<accession>B1X0F5</accession>
<dbReference type="Proteomes" id="UP000001203">
    <property type="component" value="Chromosome circular"/>
</dbReference>
<dbReference type="eggNOG" id="ENOG502Z7IT">
    <property type="taxonomic scope" value="Bacteria"/>
</dbReference>
<dbReference type="HOGENOM" id="CLU_104980_0_0_3"/>
<dbReference type="KEGG" id="cyt:cce_1894"/>
<proteinExistence type="predicted"/>
<feature type="region of interest" description="Disordered" evidence="1">
    <location>
        <begin position="1"/>
        <end position="20"/>
    </location>
</feature>
<gene>
    <name evidence="2" type="ordered locus">cce_1894</name>
</gene>
<dbReference type="Pfam" id="PF11237">
    <property type="entry name" value="DUF3038"/>
    <property type="match status" value="1"/>
</dbReference>
<dbReference type="STRING" id="43989.cce_1894"/>
<organism evidence="2 3">
    <name type="scientific">Crocosphaera subtropica (strain ATCC 51142 / BH68)</name>
    <name type="common">Cyanothece sp. (strain ATCC 51142)</name>
    <dbReference type="NCBI Taxonomy" id="43989"/>
    <lineage>
        <taxon>Bacteria</taxon>
        <taxon>Bacillati</taxon>
        <taxon>Cyanobacteriota</taxon>
        <taxon>Cyanophyceae</taxon>
        <taxon>Oscillatoriophycideae</taxon>
        <taxon>Chroococcales</taxon>
        <taxon>Aphanothecaceae</taxon>
        <taxon>Crocosphaera</taxon>
        <taxon>Crocosphaera subtropica</taxon>
    </lineage>
</organism>
<evidence type="ECO:0000313" key="3">
    <source>
        <dbReference type="Proteomes" id="UP000001203"/>
    </source>
</evidence>
<dbReference type="InterPro" id="IPR021399">
    <property type="entry name" value="DUF3038"/>
</dbReference>
<reference evidence="2 3" key="1">
    <citation type="journal article" date="2008" name="Proc. Natl. Acad. Sci. U.S.A.">
        <title>The genome of Cyanothece 51142, a unicellular diazotrophic cyanobacterium important in the marine nitrogen cycle.</title>
        <authorList>
            <person name="Welsh E.A."/>
            <person name="Liberton M."/>
            <person name="Stoeckel J."/>
            <person name="Loh T."/>
            <person name="Elvitigala T."/>
            <person name="Wang C."/>
            <person name="Wollam A."/>
            <person name="Fulton R.S."/>
            <person name="Clifton S.W."/>
            <person name="Jacobs J.M."/>
            <person name="Aurora R."/>
            <person name="Ghosh B.K."/>
            <person name="Sherman L.A."/>
            <person name="Smith R.D."/>
            <person name="Wilson R.K."/>
            <person name="Pakrasi H.B."/>
        </authorList>
    </citation>
    <scope>NUCLEOTIDE SEQUENCE [LARGE SCALE GENOMIC DNA]</scope>
    <source>
        <strain evidence="3">ATCC 51142 / BH68</strain>
    </source>
</reference>
<dbReference type="AlphaFoldDB" id="B1X0F5"/>
<dbReference type="EMBL" id="CP000806">
    <property type="protein sequence ID" value="ACB51244.1"/>
    <property type="molecule type" value="Genomic_DNA"/>
</dbReference>
<sequence length="188" mass="21760">MVKMSQSVPTWGDTPLTNPPTPQQLYQMQTHLDLVLLASECLIPIDADMLLQAALDLDVNTTLVEKVHLWSNRDTTQENHPLNSFTVEQLRSLILILCYINQQHQELIRRAVTLLEQMTVQHKDPAQTTLLGNYLENFKDFYSKRADHPKLLPNQQVELASKLLIDLLFYSEDNGYDRLWLALLDYRS</sequence>
<name>B1X0F5_CROS5</name>